<dbReference type="RefSeq" id="WP_123610738.1">
    <property type="nucleotide sequence ID" value="NZ_RJVG01000014.1"/>
</dbReference>
<evidence type="ECO:0000313" key="3">
    <source>
        <dbReference type="Proteomes" id="UP000273083"/>
    </source>
</evidence>
<protein>
    <submittedName>
        <fullName evidence="2">Uncharacterized protein</fullName>
    </submittedName>
</protein>
<dbReference type="OrthoDB" id="1852540at2"/>
<dbReference type="EMBL" id="RJVG01000014">
    <property type="protein sequence ID" value="ROR23443.1"/>
    <property type="molecule type" value="Genomic_DNA"/>
</dbReference>
<feature type="transmembrane region" description="Helical" evidence="1">
    <location>
        <begin position="82"/>
        <end position="104"/>
    </location>
</feature>
<gene>
    <name evidence="2" type="ORF">EDD66_11450</name>
</gene>
<organism evidence="2 3">
    <name type="scientific">Mobilisporobacter senegalensis</name>
    <dbReference type="NCBI Taxonomy" id="1329262"/>
    <lineage>
        <taxon>Bacteria</taxon>
        <taxon>Bacillati</taxon>
        <taxon>Bacillota</taxon>
        <taxon>Clostridia</taxon>
        <taxon>Lachnospirales</taxon>
        <taxon>Lachnospiraceae</taxon>
        <taxon>Mobilisporobacter</taxon>
    </lineage>
</organism>
<reference evidence="2 3" key="1">
    <citation type="submission" date="2018-11" db="EMBL/GenBank/DDBJ databases">
        <title>Genomic Encyclopedia of Type Strains, Phase IV (KMG-IV): sequencing the most valuable type-strain genomes for metagenomic binning, comparative biology and taxonomic classification.</title>
        <authorList>
            <person name="Goeker M."/>
        </authorList>
    </citation>
    <scope>NUCLEOTIDE SEQUENCE [LARGE SCALE GENOMIC DNA]</scope>
    <source>
        <strain evidence="2 3">DSM 26537</strain>
    </source>
</reference>
<feature type="transmembrane region" description="Helical" evidence="1">
    <location>
        <begin position="124"/>
        <end position="156"/>
    </location>
</feature>
<feature type="transmembrane region" description="Helical" evidence="1">
    <location>
        <begin position="56"/>
        <end position="75"/>
    </location>
</feature>
<evidence type="ECO:0000313" key="2">
    <source>
        <dbReference type="EMBL" id="ROR23443.1"/>
    </source>
</evidence>
<comment type="caution">
    <text evidence="2">The sequence shown here is derived from an EMBL/GenBank/DDBJ whole genome shotgun (WGS) entry which is preliminary data.</text>
</comment>
<keyword evidence="3" id="KW-1185">Reference proteome</keyword>
<accession>A0A3N1X9N1</accession>
<name>A0A3N1X9N1_9FIRM</name>
<proteinExistence type="predicted"/>
<keyword evidence="1" id="KW-1133">Transmembrane helix</keyword>
<keyword evidence="1" id="KW-0472">Membrane</keyword>
<keyword evidence="1" id="KW-0812">Transmembrane</keyword>
<evidence type="ECO:0000256" key="1">
    <source>
        <dbReference type="SAM" id="Phobius"/>
    </source>
</evidence>
<dbReference type="Proteomes" id="UP000273083">
    <property type="component" value="Unassembled WGS sequence"/>
</dbReference>
<dbReference type="AlphaFoldDB" id="A0A3N1X9N1"/>
<sequence length="175" mass="19544">MSNIFIGLLFIFLDFNLNLGSSTIELIPDFIGYILMLNGLKELAGESSCFEKVMPYAKGMIIYTIIVYIIDVIGFSSSTGLAIIPGIISVIVSLYISHEIIFGIKDIESLKGWELNSDSLFNTWRYLVIANIVSYVLLIVPILAIISIIFTLIITISYLVSFNNTKNLYNSYFVG</sequence>